<feature type="active site" description="Charge relay system" evidence="2">
    <location>
        <position position="334"/>
    </location>
</feature>
<feature type="domain" description="AB hydrolase-1" evidence="4">
    <location>
        <begin position="126"/>
        <end position="365"/>
    </location>
</feature>
<organism evidence="5 6">
    <name type="scientific">Alcanivorax borkumensis (strain ATCC 700651 / DSM 11573 / NCIMB 13689 / SK2)</name>
    <dbReference type="NCBI Taxonomy" id="393595"/>
    <lineage>
        <taxon>Bacteria</taxon>
        <taxon>Pseudomonadati</taxon>
        <taxon>Pseudomonadota</taxon>
        <taxon>Gammaproteobacteria</taxon>
        <taxon>Oceanospirillales</taxon>
        <taxon>Alcanivoracaceae</taxon>
        <taxon>Alcanivorax</taxon>
    </lineage>
</organism>
<dbReference type="Gene3D" id="3.40.50.1820">
    <property type="entry name" value="alpha/beta hydrolase"/>
    <property type="match status" value="1"/>
</dbReference>
<dbReference type="InterPro" id="IPR029058">
    <property type="entry name" value="AB_hydrolase_fold"/>
</dbReference>
<accession>Q0VTK5</accession>
<keyword evidence="6" id="KW-1185">Reference proteome</keyword>
<evidence type="ECO:0000256" key="2">
    <source>
        <dbReference type="PIRSR" id="PIRSR005211-1"/>
    </source>
</evidence>
<dbReference type="InterPro" id="IPR000073">
    <property type="entry name" value="AB_hydrolase_1"/>
</dbReference>
<reference evidence="5 6" key="1">
    <citation type="journal article" date="2006" name="Nat. Biotechnol.">
        <title>Genome sequence of the ubiquitous hydrocarbon-degrading marine bacterium Alcanivorax borkumensis.</title>
        <authorList>
            <person name="Schneiker S."/>
            <person name="Martins dos Santos V.A.P."/>
            <person name="Bartels D."/>
            <person name="Bekel T."/>
            <person name="Brecht M."/>
            <person name="Buhrmester J."/>
            <person name="Chernikova T.N."/>
            <person name="Denaro R."/>
            <person name="Ferrer M."/>
            <person name="Gertler C."/>
            <person name="Goesmann A."/>
            <person name="Golyshina O.V."/>
            <person name="Kaminski F."/>
            <person name="Khachane A.N."/>
            <person name="Lang S."/>
            <person name="Linke B."/>
            <person name="McHardy A.C."/>
            <person name="Meyer F."/>
            <person name="Nechitaylo T."/>
            <person name="Puehler A."/>
            <person name="Regenhardt D."/>
            <person name="Rupp O."/>
            <person name="Sabirova J.S."/>
            <person name="Selbitschka W."/>
            <person name="Yakimov M.M."/>
            <person name="Timmis K.N."/>
            <person name="Vorhoelter F.-J."/>
            <person name="Weidner S."/>
            <person name="Kaiser O."/>
            <person name="Golyshin P.N."/>
        </authorList>
    </citation>
    <scope>NUCLEOTIDE SEQUENCE [LARGE SCALE GENOMIC DNA]</scope>
    <source>
        <strain evidence="6">ATCC 700651 / DSM 11573 / NCIMB 13689 / SK2</strain>
    </source>
</reference>
<dbReference type="InterPro" id="IPR050960">
    <property type="entry name" value="AB_hydrolase_4_sf"/>
</dbReference>
<dbReference type="Pfam" id="PF00561">
    <property type="entry name" value="Abhydrolase_1"/>
    <property type="match status" value="1"/>
</dbReference>
<feature type="active site" description="Charge relay system" evidence="2">
    <location>
        <position position="362"/>
    </location>
</feature>
<dbReference type="PANTHER" id="PTHR10794:SF94">
    <property type="entry name" value="ESTERASE YHET-RELATED"/>
    <property type="match status" value="1"/>
</dbReference>
<dbReference type="ESTHER" id="alcbo-Q9F9H0">
    <property type="family name" value="abh_upf0017"/>
</dbReference>
<feature type="region of interest" description="Disordered" evidence="3">
    <location>
        <begin position="35"/>
        <end position="54"/>
    </location>
</feature>
<proteinExistence type="inferred from homology"/>
<dbReference type="Proteomes" id="UP000008871">
    <property type="component" value="Chromosome"/>
</dbReference>
<dbReference type="GO" id="GO:0047372">
    <property type="term" value="F:monoacylglycerol lipase activity"/>
    <property type="evidence" value="ECO:0007669"/>
    <property type="project" value="TreeGrafter"/>
</dbReference>
<keyword evidence="5" id="KW-0378">Hydrolase</keyword>
<evidence type="ECO:0000313" key="6">
    <source>
        <dbReference type="Proteomes" id="UP000008871"/>
    </source>
</evidence>
<evidence type="ECO:0000256" key="1">
    <source>
        <dbReference type="ARBA" id="ARBA00010884"/>
    </source>
</evidence>
<evidence type="ECO:0000313" key="5">
    <source>
        <dbReference type="EMBL" id="CAL15538.1"/>
    </source>
</evidence>
<name>Q0VTK5_ALCBS</name>
<dbReference type="GO" id="GO:0034338">
    <property type="term" value="F:short-chain carboxylesterase activity"/>
    <property type="evidence" value="ECO:0007669"/>
    <property type="project" value="TreeGrafter"/>
</dbReference>
<evidence type="ECO:0000259" key="4">
    <source>
        <dbReference type="Pfam" id="PF00561"/>
    </source>
</evidence>
<dbReference type="STRING" id="393595.ABO_0089"/>
<dbReference type="HOGENOM" id="CLU_032487_0_0_6"/>
<comment type="similarity">
    <text evidence="1">Belongs to the AB hydrolase superfamily. AB hydrolase 4 family.</text>
</comment>
<gene>
    <name evidence="5" type="ordered locus">ABO_0089</name>
</gene>
<dbReference type="eggNOG" id="COG0429">
    <property type="taxonomic scope" value="Bacteria"/>
</dbReference>
<dbReference type="PIRSF" id="PIRSF005211">
    <property type="entry name" value="Ab_hydro_YheT"/>
    <property type="match status" value="1"/>
</dbReference>
<sequence length="389" mass="44165">MVACASTQLYKLTYMKVLIIKKAARHGISITNRCQREKQKATIPAPRPRRDFANPMDETLPMGEIVQSAFRPPLWLRNPHLQTLWGPMGRTLPEVTRRTERLNLKDGDYLLLDWAGPQSQPGQLTVMLLHGLSGCSDSHYMRGIQKVLAEAGIRSVAINSRGAKKPNDTALCYHAGEVDDVDAVIDHVFHENPTGHRIAIGVSLGGSRLLNWLAHRDNNHLSAVATICAPLRLDICANRLDQGLSKLYRQHLLKNLLTNFERQKIHLDKVNPPEAKRLHRLNMNSIRSFWRYDDQIIAPLYGFRSAWHYYAQCSAGPKLLQIRTPTLMLQNRDDPFMTPQTLPRQEELGPAVTLEVSDYGGHVGFVGYKSQRYWLEQRLLAFVQGFGIR</sequence>
<dbReference type="SUPFAM" id="SSF53474">
    <property type="entry name" value="alpha/beta-Hydrolases"/>
    <property type="match status" value="1"/>
</dbReference>
<dbReference type="KEGG" id="abo:ABO_0089"/>
<dbReference type="InterPro" id="IPR012020">
    <property type="entry name" value="ABHD4"/>
</dbReference>
<dbReference type="EMBL" id="AM286690">
    <property type="protein sequence ID" value="CAL15538.1"/>
    <property type="molecule type" value="Genomic_DNA"/>
</dbReference>
<protein>
    <submittedName>
        <fullName evidence="5">Hydrolase, alpha/beta fold family, putative</fullName>
    </submittedName>
</protein>
<dbReference type="PANTHER" id="PTHR10794">
    <property type="entry name" value="ABHYDROLASE DOMAIN-CONTAINING PROTEIN"/>
    <property type="match status" value="1"/>
</dbReference>
<evidence type="ECO:0000256" key="3">
    <source>
        <dbReference type="SAM" id="MobiDB-lite"/>
    </source>
</evidence>
<feature type="active site" description="Charge relay system" evidence="2">
    <location>
        <position position="203"/>
    </location>
</feature>
<dbReference type="AlphaFoldDB" id="Q0VTK5"/>